<name>A0AAV4LDE2_9BACL</name>
<comment type="caution">
    <text evidence="2">The sequence shown here is derived from an EMBL/GenBank/DDBJ whole genome shotgun (WGS) entry which is preliminary data.</text>
</comment>
<dbReference type="GO" id="GO:0008270">
    <property type="term" value="F:zinc ion binding"/>
    <property type="evidence" value="ECO:0007669"/>
    <property type="project" value="InterPro"/>
</dbReference>
<dbReference type="Gene3D" id="1.10.390.10">
    <property type="entry name" value="Neutral Protease Domain 2"/>
    <property type="match status" value="1"/>
</dbReference>
<evidence type="ECO:0000313" key="3">
    <source>
        <dbReference type="Proteomes" id="UP001057291"/>
    </source>
</evidence>
<evidence type="ECO:0000313" key="2">
    <source>
        <dbReference type="EMBL" id="GIM45746.1"/>
    </source>
</evidence>
<evidence type="ECO:0000259" key="1">
    <source>
        <dbReference type="Pfam" id="PF01433"/>
    </source>
</evidence>
<dbReference type="Proteomes" id="UP001057291">
    <property type="component" value="Unassembled WGS sequence"/>
</dbReference>
<dbReference type="InterPro" id="IPR034015">
    <property type="entry name" value="M1_LTA4H"/>
</dbReference>
<keyword evidence="3" id="KW-1185">Reference proteome</keyword>
<dbReference type="PANTHER" id="PTHR45726">
    <property type="entry name" value="LEUKOTRIENE A-4 HYDROLASE"/>
    <property type="match status" value="1"/>
</dbReference>
<accession>A0AAV4LDE2</accession>
<protein>
    <recommendedName>
        <fullName evidence="1">Peptidase M1 membrane alanine aminopeptidase domain-containing protein</fullName>
    </recommendedName>
</protein>
<dbReference type="EMBL" id="BOQE01000001">
    <property type="protein sequence ID" value="GIM45746.1"/>
    <property type="molecule type" value="Genomic_DNA"/>
</dbReference>
<organism evidence="2 3">
    <name type="scientific">Collibacillus ludicampi</name>
    <dbReference type="NCBI Taxonomy" id="2771369"/>
    <lineage>
        <taxon>Bacteria</taxon>
        <taxon>Bacillati</taxon>
        <taxon>Bacillota</taxon>
        <taxon>Bacilli</taxon>
        <taxon>Bacillales</taxon>
        <taxon>Alicyclobacillaceae</taxon>
        <taxon>Collibacillus</taxon>
    </lineage>
</organism>
<sequence>MSDRKHKRKLFLVSGSMTVFLTTLVLLLVLRPTQGWLTLLEDKWKVLQPRFFLDTLAHTQTEGNPERETKTLTYMIDAELDTQNHELKGHVAVTLPSGNYRDIPFYLYPSPDQPMRIVSVEWNQRPAHYRVDPNQLQVKLPVSYKGSPTLDIRFVTPIPRAGTRFGEFNGIWSLDYWYPIVAVQRDGKWIQKPVPKGFGDPFLMDLANYTVRLRYPKGFTWFASGPAVQEISYGSQMVTEWKIDSVRNFTLIGSPTFLKKQWKTADGVDISVASQTDNHLDQLVDVTKHAIDTYTKRYGAFAYPVLSVVQMPEGTVFAHEYPNLALFSRAIWSWGTGERWIAHEIAHAWWFSSVGTYKALDPWLDEGLADYSARLYLEDRYGKERYRAEIKQDWTLFVEQRGYSPRDLGRSIGPITKQTTQPYMSFSEEDSYYYLEYLRPVLMYHDLRMHMGDDKFFAFLKQFYLKNRLHTVSRADLEHALADVAPDEVQRLNLWLDSPNQELIAKVQGDFQ</sequence>
<dbReference type="InterPro" id="IPR014782">
    <property type="entry name" value="Peptidase_M1_dom"/>
</dbReference>
<feature type="domain" description="Peptidase M1 membrane alanine aminopeptidase" evidence="1">
    <location>
        <begin position="338"/>
        <end position="492"/>
    </location>
</feature>
<dbReference type="Pfam" id="PF01433">
    <property type="entry name" value="Peptidase_M1"/>
    <property type="match status" value="1"/>
</dbReference>
<dbReference type="AlphaFoldDB" id="A0AAV4LDE2"/>
<dbReference type="SUPFAM" id="SSF55486">
    <property type="entry name" value="Metalloproteases ('zincins'), catalytic domain"/>
    <property type="match status" value="1"/>
</dbReference>
<dbReference type="RefSeq" id="WP_282198922.1">
    <property type="nucleotide sequence ID" value="NZ_BOQE01000001.1"/>
</dbReference>
<reference evidence="2" key="1">
    <citation type="journal article" date="2023" name="Int. J. Syst. Evol. Microbiol.">
        <title>Collibacillus ludicampi gen. nov., sp. nov., a new soil bacterium of the family Alicyclobacillaceae.</title>
        <authorList>
            <person name="Jojima T."/>
            <person name="Ioku Y."/>
            <person name="Fukuta Y."/>
            <person name="Shirasaka N."/>
            <person name="Matsumura Y."/>
            <person name="Mori M."/>
        </authorList>
    </citation>
    <scope>NUCLEOTIDE SEQUENCE</scope>
    <source>
        <strain evidence="2">TP075</strain>
    </source>
</reference>
<gene>
    <name evidence="2" type="ORF">DNHGIG_12950</name>
</gene>
<dbReference type="PANTHER" id="PTHR45726:SF3">
    <property type="entry name" value="LEUKOTRIENE A-4 HYDROLASE"/>
    <property type="match status" value="1"/>
</dbReference>
<dbReference type="GO" id="GO:0008237">
    <property type="term" value="F:metallopeptidase activity"/>
    <property type="evidence" value="ECO:0007669"/>
    <property type="project" value="InterPro"/>
</dbReference>
<proteinExistence type="predicted"/>
<dbReference type="InterPro" id="IPR027268">
    <property type="entry name" value="Peptidase_M4/M1_CTD_sf"/>
</dbReference>